<dbReference type="Proteomes" id="UP001341840">
    <property type="component" value="Unassembled WGS sequence"/>
</dbReference>
<organism evidence="1 2">
    <name type="scientific">Stylosanthes scabra</name>
    <dbReference type="NCBI Taxonomy" id="79078"/>
    <lineage>
        <taxon>Eukaryota</taxon>
        <taxon>Viridiplantae</taxon>
        <taxon>Streptophyta</taxon>
        <taxon>Embryophyta</taxon>
        <taxon>Tracheophyta</taxon>
        <taxon>Spermatophyta</taxon>
        <taxon>Magnoliopsida</taxon>
        <taxon>eudicotyledons</taxon>
        <taxon>Gunneridae</taxon>
        <taxon>Pentapetalae</taxon>
        <taxon>rosids</taxon>
        <taxon>fabids</taxon>
        <taxon>Fabales</taxon>
        <taxon>Fabaceae</taxon>
        <taxon>Papilionoideae</taxon>
        <taxon>50 kb inversion clade</taxon>
        <taxon>dalbergioids sensu lato</taxon>
        <taxon>Dalbergieae</taxon>
        <taxon>Pterocarpus clade</taxon>
        <taxon>Stylosanthes</taxon>
    </lineage>
</organism>
<dbReference type="EMBL" id="JASCZI010212073">
    <property type="protein sequence ID" value="MED6198241.1"/>
    <property type="molecule type" value="Genomic_DNA"/>
</dbReference>
<gene>
    <name evidence="1" type="ORF">PIB30_064296</name>
</gene>
<comment type="caution">
    <text evidence="1">The sequence shown here is derived from an EMBL/GenBank/DDBJ whole genome shotgun (WGS) entry which is preliminary data.</text>
</comment>
<name>A0ABU6XK57_9FABA</name>
<evidence type="ECO:0000313" key="2">
    <source>
        <dbReference type="Proteomes" id="UP001341840"/>
    </source>
</evidence>
<proteinExistence type="predicted"/>
<keyword evidence="2" id="KW-1185">Reference proteome</keyword>
<accession>A0ABU6XK57</accession>
<sequence>MDETRANFKNQGAVIKNSEMQVREIAKQLAHRPTNTFPSDTITNPKEECKVINVLMVEEAPIQEEKVEAETKAIIIAPPPSKAKNLREMPAYVHSMKEPLIKKRSLKQGETVVMTKECSELI</sequence>
<protein>
    <submittedName>
        <fullName evidence="1">Uncharacterized protein</fullName>
    </submittedName>
</protein>
<evidence type="ECO:0000313" key="1">
    <source>
        <dbReference type="EMBL" id="MED6198241.1"/>
    </source>
</evidence>
<reference evidence="1 2" key="1">
    <citation type="journal article" date="2023" name="Plants (Basel)">
        <title>Bridging the Gap: Combining Genomics and Transcriptomics Approaches to Understand Stylosanthes scabra, an Orphan Legume from the Brazilian Caatinga.</title>
        <authorList>
            <person name="Ferreira-Neto J.R.C."/>
            <person name="da Silva M.D."/>
            <person name="Binneck E."/>
            <person name="de Melo N.F."/>
            <person name="da Silva R.H."/>
            <person name="de Melo A.L.T.M."/>
            <person name="Pandolfi V."/>
            <person name="Bustamante F.O."/>
            <person name="Brasileiro-Vidal A.C."/>
            <person name="Benko-Iseppon A.M."/>
        </authorList>
    </citation>
    <scope>NUCLEOTIDE SEQUENCE [LARGE SCALE GENOMIC DNA]</scope>
    <source>
        <tissue evidence="1">Leaves</tissue>
    </source>
</reference>